<dbReference type="InterPro" id="IPR018740">
    <property type="entry name" value="DUF2282_membr"/>
</dbReference>
<accession>A0A2S5KI14</accession>
<sequence length="82" mass="8303">MNKSKVVAIGAVSGLLALGVMSNSAMAASDKEKCYGVAMAGQNDCASNGHACAGQATKDKDPGDWKYVAKGTCESMGGMLNK</sequence>
<protein>
    <recommendedName>
        <fullName evidence="4">DUF2282 domain-containing protein</fullName>
    </recommendedName>
</protein>
<dbReference type="Proteomes" id="UP000238196">
    <property type="component" value="Unassembled WGS sequence"/>
</dbReference>
<keyword evidence="1" id="KW-0732">Signal</keyword>
<feature type="chain" id="PRO_5015565364" description="DUF2282 domain-containing protein" evidence="1">
    <location>
        <begin position="28"/>
        <end position="82"/>
    </location>
</feature>
<evidence type="ECO:0008006" key="4">
    <source>
        <dbReference type="Google" id="ProtNLM"/>
    </source>
</evidence>
<evidence type="ECO:0000313" key="3">
    <source>
        <dbReference type="Proteomes" id="UP000238196"/>
    </source>
</evidence>
<comment type="caution">
    <text evidence="2">The sequence shown here is derived from an EMBL/GenBank/DDBJ whole genome shotgun (WGS) entry which is preliminary data.</text>
</comment>
<proteinExistence type="predicted"/>
<name>A0A2S5KI14_9PROT</name>
<organism evidence="2 3">
    <name type="scientific">Proteobacteria bacterium 228</name>
    <dbReference type="NCBI Taxonomy" id="2083153"/>
    <lineage>
        <taxon>Bacteria</taxon>
        <taxon>Pseudomonadati</taxon>
        <taxon>Pseudomonadota</taxon>
    </lineage>
</organism>
<evidence type="ECO:0000313" key="2">
    <source>
        <dbReference type="EMBL" id="PPC74392.1"/>
    </source>
</evidence>
<dbReference type="Pfam" id="PF10048">
    <property type="entry name" value="DUF2282"/>
    <property type="match status" value="1"/>
</dbReference>
<feature type="signal peptide" evidence="1">
    <location>
        <begin position="1"/>
        <end position="27"/>
    </location>
</feature>
<reference evidence="2 3" key="1">
    <citation type="submission" date="2018-02" db="EMBL/GenBank/DDBJ databases">
        <title>novel marine gammaproteobacteria from coastal saline agro ecosystem.</title>
        <authorList>
            <person name="Krishnan R."/>
            <person name="Ramesh Kumar N."/>
        </authorList>
    </citation>
    <scope>NUCLEOTIDE SEQUENCE [LARGE SCALE GENOMIC DNA]</scope>
    <source>
        <strain evidence="2 3">228</strain>
    </source>
</reference>
<evidence type="ECO:0000256" key="1">
    <source>
        <dbReference type="SAM" id="SignalP"/>
    </source>
</evidence>
<dbReference type="EMBL" id="PRLP01000148">
    <property type="protein sequence ID" value="PPC74392.1"/>
    <property type="molecule type" value="Genomic_DNA"/>
</dbReference>
<gene>
    <name evidence="2" type="ORF">C4K68_25995</name>
</gene>
<dbReference type="OrthoDB" id="5295931at2"/>
<dbReference type="AlphaFoldDB" id="A0A2S5KI14"/>